<dbReference type="Pfam" id="PF02325">
    <property type="entry name" value="CCB3_YggT"/>
    <property type="match status" value="1"/>
</dbReference>
<dbReference type="Proteomes" id="UP000823201">
    <property type="component" value="Unassembled WGS sequence"/>
</dbReference>
<organism evidence="2 3">
    <name type="scientific">Sporolactobacillus spathodeae</name>
    <dbReference type="NCBI Taxonomy" id="1465502"/>
    <lineage>
        <taxon>Bacteria</taxon>
        <taxon>Bacillati</taxon>
        <taxon>Bacillota</taxon>
        <taxon>Bacilli</taxon>
        <taxon>Bacillales</taxon>
        <taxon>Sporolactobacillaceae</taxon>
        <taxon>Sporolactobacillus</taxon>
    </lineage>
</organism>
<keyword evidence="1" id="KW-0812">Transmembrane</keyword>
<feature type="transmembrane region" description="Helical" evidence="1">
    <location>
        <begin position="12"/>
        <end position="35"/>
    </location>
</feature>
<dbReference type="RefSeq" id="WP_205004994.1">
    <property type="nucleotide sequence ID" value="NZ_CBCRXA010000001.1"/>
</dbReference>
<evidence type="ECO:0000313" key="2">
    <source>
        <dbReference type="EMBL" id="MBM7656629.1"/>
    </source>
</evidence>
<proteinExistence type="predicted"/>
<keyword evidence="1" id="KW-1133">Transmembrane helix</keyword>
<name>A0ABS2Q4C0_9BACL</name>
<dbReference type="EMBL" id="JAFBEV010000001">
    <property type="protein sequence ID" value="MBM7656629.1"/>
    <property type="molecule type" value="Genomic_DNA"/>
</dbReference>
<feature type="transmembrane region" description="Helical" evidence="1">
    <location>
        <begin position="72"/>
        <end position="92"/>
    </location>
</feature>
<reference evidence="2 3" key="1">
    <citation type="submission" date="2021-01" db="EMBL/GenBank/DDBJ databases">
        <title>Genomic Encyclopedia of Type Strains, Phase IV (KMG-IV): sequencing the most valuable type-strain genomes for metagenomic binning, comparative biology and taxonomic classification.</title>
        <authorList>
            <person name="Goeker M."/>
        </authorList>
    </citation>
    <scope>NUCLEOTIDE SEQUENCE [LARGE SCALE GENOMIC DNA]</scope>
    <source>
        <strain evidence="2 3">DSM 100968</strain>
    </source>
</reference>
<evidence type="ECO:0000256" key="1">
    <source>
        <dbReference type="SAM" id="Phobius"/>
    </source>
</evidence>
<protein>
    <submittedName>
        <fullName evidence="2">Uncharacterized protein YggT (Ycf19 family)</fullName>
    </submittedName>
</protein>
<sequence length="97" mass="10825">MKGKHSGGMLPKLISILLTFVQVIIVLFILLKFFAANVTPFVHLLNNLAKPLLQPFEGIFHPVVFNARTLDLSAVFALIVYSVIGFGLQKIFSMMKH</sequence>
<accession>A0ABS2Q4C0</accession>
<keyword evidence="1" id="KW-0472">Membrane</keyword>
<dbReference type="InterPro" id="IPR003425">
    <property type="entry name" value="CCB3/YggT"/>
</dbReference>
<keyword evidence="3" id="KW-1185">Reference proteome</keyword>
<evidence type="ECO:0000313" key="3">
    <source>
        <dbReference type="Proteomes" id="UP000823201"/>
    </source>
</evidence>
<comment type="caution">
    <text evidence="2">The sequence shown here is derived from an EMBL/GenBank/DDBJ whole genome shotgun (WGS) entry which is preliminary data.</text>
</comment>
<gene>
    <name evidence="2" type="ORF">JOC27_000065</name>
</gene>